<name>A0A0M2NI01_9FIRM</name>
<evidence type="ECO:0000313" key="13">
    <source>
        <dbReference type="Proteomes" id="UP000034076"/>
    </source>
</evidence>
<dbReference type="Gene3D" id="1.20.1560.10">
    <property type="entry name" value="ABC transporter type 1, transmembrane domain"/>
    <property type="match status" value="1"/>
</dbReference>
<dbReference type="SUPFAM" id="SSF90123">
    <property type="entry name" value="ABC transporter transmembrane region"/>
    <property type="match status" value="1"/>
</dbReference>
<dbReference type="PROSITE" id="PS50929">
    <property type="entry name" value="ABC_TM1F"/>
    <property type="match status" value="1"/>
</dbReference>
<feature type="domain" description="ABC transporter" evidence="10">
    <location>
        <begin position="348"/>
        <end position="586"/>
    </location>
</feature>
<dbReference type="AlphaFoldDB" id="A0A0M2NI01"/>
<dbReference type="Gene3D" id="3.40.50.300">
    <property type="entry name" value="P-loop containing nucleotide triphosphate hydrolases"/>
    <property type="match status" value="1"/>
</dbReference>
<evidence type="ECO:0000256" key="9">
    <source>
        <dbReference type="SAM" id="Phobius"/>
    </source>
</evidence>
<dbReference type="PROSITE" id="PS50893">
    <property type="entry name" value="ABC_TRANSPORTER_2"/>
    <property type="match status" value="1"/>
</dbReference>
<evidence type="ECO:0000256" key="7">
    <source>
        <dbReference type="ARBA" id="ARBA00022989"/>
    </source>
</evidence>
<keyword evidence="4 9" id="KW-0812">Transmembrane</keyword>
<evidence type="ECO:0000313" key="12">
    <source>
        <dbReference type="EMBL" id="KKI50581.1"/>
    </source>
</evidence>
<keyword evidence="8 9" id="KW-0472">Membrane</keyword>
<keyword evidence="13" id="KW-1185">Reference proteome</keyword>
<dbReference type="Pfam" id="PF00005">
    <property type="entry name" value="ABC_tran"/>
    <property type="match status" value="1"/>
</dbReference>
<dbReference type="FunFam" id="3.40.50.300:FF:000221">
    <property type="entry name" value="Multidrug ABC transporter ATP-binding protein"/>
    <property type="match status" value="1"/>
</dbReference>
<sequence>MYKQKKNTISRVFSMACCPKGKYTIGIILSAGGILLAAVPFYAIYRIVEGFLFAAAQETVFQSASAFTWAGVTVGSIAAGIGCTIGGSCLCHASVFDALYRLRLRIMEHMGKLSMGFFTDGRAGATQKMMEDNVEKMESIMAHTFPNVVGAALLLAALAALMFYLNVWLAITVFAALGIAFAIQFSAFGGSRGQKNWANLNKTVTDLDASFSEYVSGMEEEKIFGHSKAAASKLTELIEKTRQYWAVYLKRVTPIFGAYKTITLSLLAFILAAGTILVLNHPGDQEMVSQILTFLIIGPAAMNPLMELVEMGSDLQNLSVKMDQIDNVFDCVPMVEPQNGKTPKGADIVFHDVSFSYQPASDPLRRMALDHVSMKIPSGSFAALVGPSGGGKTTAGQLLARFWDIERGSISIGGVDLRDMKTGTLMDQVAFVFQDTHIFAQSAFDNIAMGRQASRAQVEEAARAARCHDFIAALPQGYDTRLGDGGHKLSGGEAQRIAIARAILKNAPIVVLDEAMAFTDAENELALRQAMEELLQGKTVLMIAHRLYSIKDADHIFVLSEGKVAEEGKHGFLLEKNGLYAHLWKIQSESEQWSMKGVTTHA</sequence>
<feature type="transmembrane region" description="Helical" evidence="9">
    <location>
        <begin position="258"/>
        <end position="279"/>
    </location>
</feature>
<keyword evidence="5" id="KW-0547">Nucleotide-binding</keyword>
<dbReference type="PROSITE" id="PS00211">
    <property type="entry name" value="ABC_TRANSPORTER_1"/>
    <property type="match status" value="1"/>
</dbReference>
<dbReference type="SUPFAM" id="SSF52540">
    <property type="entry name" value="P-loop containing nucleoside triphosphate hydrolases"/>
    <property type="match status" value="1"/>
</dbReference>
<keyword evidence="6 12" id="KW-0067">ATP-binding</keyword>
<reference evidence="12 13" key="1">
    <citation type="submission" date="2015-04" db="EMBL/GenBank/DDBJ databases">
        <title>Draft genome sequence of bacteremic isolate Catabacter hongkongensis type strain HKU16T.</title>
        <authorList>
            <person name="Lau S.K."/>
            <person name="Teng J.L."/>
            <person name="Huang Y."/>
            <person name="Curreem S.O."/>
            <person name="Tsui S.K."/>
            <person name="Woo P.C."/>
        </authorList>
    </citation>
    <scope>NUCLEOTIDE SEQUENCE [LARGE SCALE GENOMIC DNA]</scope>
    <source>
        <strain evidence="12 13">HKU16</strain>
    </source>
</reference>
<dbReference type="OrthoDB" id="9762778at2"/>
<evidence type="ECO:0000259" key="10">
    <source>
        <dbReference type="PROSITE" id="PS50893"/>
    </source>
</evidence>
<dbReference type="InterPro" id="IPR011527">
    <property type="entry name" value="ABC1_TM_dom"/>
</dbReference>
<organism evidence="12 13">
    <name type="scientific">Christensenella hongkongensis</name>
    <dbReference type="NCBI Taxonomy" id="270498"/>
    <lineage>
        <taxon>Bacteria</taxon>
        <taxon>Bacillati</taxon>
        <taxon>Bacillota</taxon>
        <taxon>Clostridia</taxon>
        <taxon>Christensenellales</taxon>
        <taxon>Christensenellaceae</taxon>
        <taxon>Christensenella</taxon>
    </lineage>
</organism>
<evidence type="ECO:0000259" key="11">
    <source>
        <dbReference type="PROSITE" id="PS50929"/>
    </source>
</evidence>
<dbReference type="GO" id="GO:0016887">
    <property type="term" value="F:ATP hydrolysis activity"/>
    <property type="evidence" value="ECO:0007669"/>
    <property type="project" value="InterPro"/>
</dbReference>
<feature type="domain" description="ABC transmembrane type-1" evidence="11">
    <location>
        <begin position="25"/>
        <end position="317"/>
    </location>
</feature>
<evidence type="ECO:0000256" key="6">
    <source>
        <dbReference type="ARBA" id="ARBA00022840"/>
    </source>
</evidence>
<dbReference type="EMBL" id="LAYJ01000103">
    <property type="protein sequence ID" value="KKI50581.1"/>
    <property type="molecule type" value="Genomic_DNA"/>
</dbReference>
<dbReference type="InterPro" id="IPR027417">
    <property type="entry name" value="P-loop_NTPase"/>
</dbReference>
<dbReference type="PATRIC" id="fig|270498.16.peg.1564"/>
<feature type="transmembrane region" description="Helical" evidence="9">
    <location>
        <begin position="21"/>
        <end position="45"/>
    </location>
</feature>
<dbReference type="InterPro" id="IPR003439">
    <property type="entry name" value="ABC_transporter-like_ATP-bd"/>
</dbReference>
<dbReference type="InterPro" id="IPR036640">
    <property type="entry name" value="ABC1_TM_sf"/>
</dbReference>
<dbReference type="Proteomes" id="UP000034076">
    <property type="component" value="Unassembled WGS sequence"/>
</dbReference>
<evidence type="ECO:0000256" key="1">
    <source>
        <dbReference type="ARBA" id="ARBA00004651"/>
    </source>
</evidence>
<accession>A0A0M2NI01</accession>
<evidence type="ECO:0000256" key="4">
    <source>
        <dbReference type="ARBA" id="ARBA00022692"/>
    </source>
</evidence>
<dbReference type="RefSeq" id="WP_052740481.1">
    <property type="nucleotide sequence ID" value="NZ_LAYJ01000103.1"/>
</dbReference>
<dbReference type="Pfam" id="PF00664">
    <property type="entry name" value="ABC_membrane"/>
    <property type="match status" value="1"/>
</dbReference>
<dbReference type="GO" id="GO:0005886">
    <property type="term" value="C:plasma membrane"/>
    <property type="evidence" value="ECO:0007669"/>
    <property type="project" value="UniProtKB-SubCell"/>
</dbReference>
<dbReference type="GO" id="GO:0005524">
    <property type="term" value="F:ATP binding"/>
    <property type="evidence" value="ECO:0007669"/>
    <property type="project" value="UniProtKB-KW"/>
</dbReference>
<comment type="caution">
    <text evidence="12">The sequence shown here is derived from an EMBL/GenBank/DDBJ whole genome shotgun (WGS) entry which is preliminary data.</text>
</comment>
<feature type="transmembrane region" description="Helical" evidence="9">
    <location>
        <begin position="77"/>
        <end position="100"/>
    </location>
</feature>
<evidence type="ECO:0000256" key="8">
    <source>
        <dbReference type="ARBA" id="ARBA00023136"/>
    </source>
</evidence>
<keyword evidence="7 9" id="KW-1133">Transmembrane helix</keyword>
<evidence type="ECO:0000256" key="2">
    <source>
        <dbReference type="ARBA" id="ARBA00022448"/>
    </source>
</evidence>
<feature type="transmembrane region" description="Helical" evidence="9">
    <location>
        <begin position="167"/>
        <end position="188"/>
    </location>
</feature>
<dbReference type="InterPro" id="IPR039421">
    <property type="entry name" value="Type_1_exporter"/>
</dbReference>
<protein>
    <submittedName>
        <fullName evidence="12">ABC transporter ATP-binding protein</fullName>
    </submittedName>
</protein>
<dbReference type="GO" id="GO:0140359">
    <property type="term" value="F:ABC-type transporter activity"/>
    <property type="evidence" value="ECO:0007669"/>
    <property type="project" value="InterPro"/>
</dbReference>
<dbReference type="PANTHER" id="PTHR24221:SF654">
    <property type="entry name" value="ATP-BINDING CASSETTE SUB-FAMILY B MEMBER 6"/>
    <property type="match status" value="1"/>
</dbReference>
<dbReference type="InterPro" id="IPR017871">
    <property type="entry name" value="ABC_transporter-like_CS"/>
</dbReference>
<dbReference type="STRING" id="270498.CHK_1875"/>
<dbReference type="SMART" id="SM00382">
    <property type="entry name" value="AAA"/>
    <property type="match status" value="1"/>
</dbReference>
<keyword evidence="2" id="KW-0813">Transport</keyword>
<evidence type="ECO:0000256" key="5">
    <source>
        <dbReference type="ARBA" id="ARBA00022741"/>
    </source>
</evidence>
<feature type="transmembrane region" description="Helical" evidence="9">
    <location>
        <begin position="140"/>
        <end position="161"/>
    </location>
</feature>
<evidence type="ECO:0000256" key="3">
    <source>
        <dbReference type="ARBA" id="ARBA00022475"/>
    </source>
</evidence>
<keyword evidence="3" id="KW-1003">Cell membrane</keyword>
<proteinExistence type="predicted"/>
<dbReference type="PANTHER" id="PTHR24221">
    <property type="entry name" value="ATP-BINDING CASSETTE SUB-FAMILY B"/>
    <property type="match status" value="1"/>
</dbReference>
<gene>
    <name evidence="12" type="ORF">CHK_1875</name>
</gene>
<dbReference type="InterPro" id="IPR003593">
    <property type="entry name" value="AAA+_ATPase"/>
</dbReference>
<comment type="subcellular location">
    <subcellularLocation>
        <location evidence="1">Cell membrane</location>
        <topology evidence="1">Multi-pass membrane protein</topology>
    </subcellularLocation>
</comment>